<evidence type="ECO:0000256" key="15">
    <source>
        <dbReference type="SAM" id="SignalP"/>
    </source>
</evidence>
<gene>
    <name evidence="19" type="ORF">M0R45_014226</name>
</gene>
<evidence type="ECO:0000256" key="7">
    <source>
        <dbReference type="ARBA" id="ARBA00022777"/>
    </source>
</evidence>
<evidence type="ECO:0000256" key="6">
    <source>
        <dbReference type="ARBA" id="ARBA00022741"/>
    </source>
</evidence>
<evidence type="ECO:0000256" key="4">
    <source>
        <dbReference type="ARBA" id="ARBA00022679"/>
    </source>
</evidence>
<comment type="similarity">
    <text evidence="13">Belongs to the protein kinase superfamily. Ser/Thr protein kinase family.</text>
</comment>
<dbReference type="Pfam" id="PF00954">
    <property type="entry name" value="S_locus_glycop"/>
    <property type="match status" value="1"/>
</dbReference>
<dbReference type="SMART" id="SM00473">
    <property type="entry name" value="PAN_AP"/>
    <property type="match status" value="1"/>
</dbReference>
<dbReference type="InterPro" id="IPR001480">
    <property type="entry name" value="Bulb-type_lectin_dom"/>
</dbReference>
<dbReference type="SMART" id="SM00220">
    <property type="entry name" value="S_TKc"/>
    <property type="match status" value="1"/>
</dbReference>
<dbReference type="Pfam" id="PF07714">
    <property type="entry name" value="PK_Tyr_Ser-Thr"/>
    <property type="match status" value="1"/>
</dbReference>
<evidence type="ECO:0000256" key="2">
    <source>
        <dbReference type="ARBA" id="ARBA00022475"/>
    </source>
</evidence>
<dbReference type="InterPro" id="IPR024171">
    <property type="entry name" value="SRK-like_kinase"/>
</dbReference>
<dbReference type="InterPro" id="IPR036426">
    <property type="entry name" value="Bulb-type_lectin_dom_sf"/>
</dbReference>
<dbReference type="CDD" id="cd01098">
    <property type="entry name" value="PAN_AP_plant"/>
    <property type="match status" value="1"/>
</dbReference>
<feature type="domain" description="Apple" evidence="18">
    <location>
        <begin position="337"/>
        <end position="416"/>
    </location>
</feature>
<proteinExistence type="inferred from homology"/>
<dbReference type="EMBL" id="JBEDUW010000003">
    <property type="protein sequence ID" value="KAK9937433.1"/>
    <property type="molecule type" value="Genomic_DNA"/>
</dbReference>
<dbReference type="PROSITE" id="PS50011">
    <property type="entry name" value="PROTEIN_KINASE_DOM"/>
    <property type="match status" value="1"/>
</dbReference>
<comment type="subcellular location">
    <subcellularLocation>
        <location evidence="1">Cell membrane</location>
        <topology evidence="1">Single-pass type I membrane protein</topology>
    </subcellularLocation>
</comment>
<dbReference type="SUPFAM" id="SSF56112">
    <property type="entry name" value="Protein kinase-like (PK-like)"/>
    <property type="match status" value="1"/>
</dbReference>
<evidence type="ECO:0000256" key="3">
    <source>
        <dbReference type="ARBA" id="ARBA00022527"/>
    </source>
</evidence>
<keyword evidence="2" id="KW-1003">Cell membrane</keyword>
<dbReference type="AlphaFoldDB" id="A0AAW1XKU4"/>
<evidence type="ECO:0000256" key="9">
    <source>
        <dbReference type="ARBA" id="ARBA00023157"/>
    </source>
</evidence>
<feature type="domain" description="Protein kinase" evidence="16">
    <location>
        <begin position="515"/>
        <end position="802"/>
    </location>
</feature>
<feature type="signal peptide" evidence="15">
    <location>
        <begin position="1"/>
        <end position="22"/>
    </location>
</feature>
<evidence type="ECO:0000256" key="12">
    <source>
        <dbReference type="ARBA" id="ARBA00048679"/>
    </source>
</evidence>
<evidence type="ECO:0000259" key="18">
    <source>
        <dbReference type="PROSITE" id="PS50948"/>
    </source>
</evidence>
<dbReference type="Gene3D" id="2.90.10.30">
    <property type="match status" value="1"/>
</dbReference>
<evidence type="ECO:0000259" key="16">
    <source>
        <dbReference type="PROSITE" id="PS50011"/>
    </source>
</evidence>
<evidence type="ECO:0000259" key="17">
    <source>
        <dbReference type="PROSITE" id="PS50927"/>
    </source>
</evidence>
<evidence type="ECO:0000256" key="1">
    <source>
        <dbReference type="ARBA" id="ARBA00004251"/>
    </source>
</evidence>
<comment type="catalytic activity">
    <reaction evidence="12 13">
        <text>L-seryl-[protein] + ATP = O-phospho-L-seryl-[protein] + ADP + H(+)</text>
        <dbReference type="Rhea" id="RHEA:17989"/>
        <dbReference type="Rhea" id="RHEA-COMP:9863"/>
        <dbReference type="Rhea" id="RHEA-COMP:11604"/>
        <dbReference type="ChEBI" id="CHEBI:15378"/>
        <dbReference type="ChEBI" id="CHEBI:29999"/>
        <dbReference type="ChEBI" id="CHEBI:30616"/>
        <dbReference type="ChEBI" id="CHEBI:83421"/>
        <dbReference type="ChEBI" id="CHEBI:456216"/>
        <dbReference type="EC" id="2.7.11.1"/>
    </reaction>
</comment>
<keyword evidence="14" id="KW-0812">Transmembrane</keyword>
<dbReference type="InterPro" id="IPR001245">
    <property type="entry name" value="Ser-Thr/Tyr_kinase_cat_dom"/>
</dbReference>
<comment type="catalytic activity">
    <reaction evidence="11 13">
        <text>L-threonyl-[protein] + ATP = O-phospho-L-threonyl-[protein] + ADP + H(+)</text>
        <dbReference type="Rhea" id="RHEA:46608"/>
        <dbReference type="Rhea" id="RHEA-COMP:11060"/>
        <dbReference type="Rhea" id="RHEA-COMP:11605"/>
        <dbReference type="ChEBI" id="CHEBI:15378"/>
        <dbReference type="ChEBI" id="CHEBI:30013"/>
        <dbReference type="ChEBI" id="CHEBI:30616"/>
        <dbReference type="ChEBI" id="CHEBI:61977"/>
        <dbReference type="ChEBI" id="CHEBI:456216"/>
        <dbReference type="EC" id="2.7.11.1"/>
    </reaction>
</comment>
<dbReference type="EC" id="2.7.11.1" evidence="13"/>
<feature type="transmembrane region" description="Helical" evidence="14">
    <location>
        <begin position="442"/>
        <end position="463"/>
    </location>
</feature>
<dbReference type="SUPFAM" id="SSF51110">
    <property type="entry name" value="alpha-D-mannose-specific plant lectins"/>
    <property type="match status" value="1"/>
</dbReference>
<keyword evidence="10" id="KW-0325">Glycoprotein</keyword>
<dbReference type="PROSITE" id="PS50948">
    <property type="entry name" value="PAN"/>
    <property type="match status" value="1"/>
</dbReference>
<dbReference type="PROSITE" id="PS00108">
    <property type="entry name" value="PROTEIN_KINASE_ST"/>
    <property type="match status" value="1"/>
</dbReference>
<evidence type="ECO:0000256" key="14">
    <source>
        <dbReference type="SAM" id="Phobius"/>
    </source>
</evidence>
<dbReference type="Gene3D" id="3.30.200.20">
    <property type="entry name" value="Phosphorylase Kinase, domain 1"/>
    <property type="match status" value="1"/>
</dbReference>
<dbReference type="InterPro" id="IPR003609">
    <property type="entry name" value="Pan_app"/>
</dbReference>
<organism evidence="19 20">
    <name type="scientific">Rubus argutus</name>
    <name type="common">Southern blackberry</name>
    <dbReference type="NCBI Taxonomy" id="59490"/>
    <lineage>
        <taxon>Eukaryota</taxon>
        <taxon>Viridiplantae</taxon>
        <taxon>Streptophyta</taxon>
        <taxon>Embryophyta</taxon>
        <taxon>Tracheophyta</taxon>
        <taxon>Spermatophyta</taxon>
        <taxon>Magnoliopsida</taxon>
        <taxon>eudicotyledons</taxon>
        <taxon>Gunneridae</taxon>
        <taxon>Pentapetalae</taxon>
        <taxon>rosids</taxon>
        <taxon>fabids</taxon>
        <taxon>Rosales</taxon>
        <taxon>Rosaceae</taxon>
        <taxon>Rosoideae</taxon>
        <taxon>Rosoideae incertae sedis</taxon>
        <taxon>Rubus</taxon>
    </lineage>
</organism>
<dbReference type="PROSITE" id="PS50927">
    <property type="entry name" value="BULB_LECTIN"/>
    <property type="match status" value="1"/>
</dbReference>
<evidence type="ECO:0000256" key="5">
    <source>
        <dbReference type="ARBA" id="ARBA00022729"/>
    </source>
</evidence>
<dbReference type="Proteomes" id="UP001457282">
    <property type="component" value="Unassembled WGS sequence"/>
</dbReference>
<dbReference type="PANTHER" id="PTHR27002:SF841">
    <property type="entry name" value="RECEPTOR-LIKE SERINE_THREONINE-PROTEIN KINASE"/>
    <property type="match status" value="1"/>
</dbReference>
<evidence type="ECO:0000256" key="10">
    <source>
        <dbReference type="ARBA" id="ARBA00023180"/>
    </source>
</evidence>
<dbReference type="GO" id="GO:0048544">
    <property type="term" value="P:recognition of pollen"/>
    <property type="evidence" value="ECO:0007669"/>
    <property type="project" value="InterPro"/>
</dbReference>
<evidence type="ECO:0000256" key="11">
    <source>
        <dbReference type="ARBA" id="ARBA00047899"/>
    </source>
</evidence>
<dbReference type="GO" id="GO:0005524">
    <property type="term" value="F:ATP binding"/>
    <property type="evidence" value="ECO:0007669"/>
    <property type="project" value="UniProtKB-KW"/>
</dbReference>
<evidence type="ECO:0000256" key="13">
    <source>
        <dbReference type="PIRNR" id="PIRNR000641"/>
    </source>
</evidence>
<keyword evidence="3 13" id="KW-0723">Serine/threonine-protein kinase</keyword>
<sequence length="828" mass="92739">MGWFLRYIVTMLLSLILSFCTCQDKIVPGKSVSGNLTLTSSLGAFSLLFFSPENSTKYFLGIQYNTFPETAIVWVANRESPLDSPGVFMLGSDGNLVVLDEARKVVVWSSNVPVSAAAKNNTTGLLMDTGNLVLRFGVDALWESFDHPSDNMLPGIKISMNKRTGQQRRLTSWATPDDPQPGNFTYGIDPKVPLQAFVWKETTPYWRSTVSVGKATKTFFQDQDGTEYYISYNFDVDEVYFTFHVSDSSVKLRVWLNPTGELKVLLWQSSNKTWLPLNKYPYDNCAFYARCGPYGACRRGEPRSPCKCLTGFTAKFPNQWAAGDWSGGCVRENVLTCGNGILERYFSKLENMKLPDHSVLLENRSMSQCESECQHNCSCTAYAYVNATDESNIGKCLAWFGELVDLENNKIFPNDIYIPVHGSELGNKGLSVNSLKQSLHSLVIAIVSSAAGLLTITFGYFLWKKNLGKEGRIAGRMSENISNVSAAGGKNILQFNDTELPLFSLRSILAATNNFSEMNKLGEGGFGPVYKGIFLGDQEVAIKRLSKKSGQGHLEFMNEFKLIAKLQHTNLVRLLGCCTEEEEMILIYEYMPNRSLDKFLFDPSEKTKLDWDTRFRIIEGIAQGVLYIHKYSRLKIIHRDLKASNVLLDGTMNPKVSDFGMARIFGINQIEANTNKVVGTYGYMSPEYALYGHFSEKLDVYSFGILLLEIVSGKRNASFYRFENSLTLAQWVWELWKEGRGMEVIDASVRETCRTHEALRCVHVGLLCVQEAPADRPTMSSVIRMMEADEATSLPLSKEPAFSTCRNSSSAVTTYSNNVVTITLPEAR</sequence>
<keyword evidence="9" id="KW-1015">Disulfide bond</keyword>
<dbReference type="SMART" id="SM00108">
    <property type="entry name" value="B_lectin"/>
    <property type="match status" value="1"/>
</dbReference>
<feature type="chain" id="PRO_5043351608" description="Receptor-like serine/threonine-protein kinase" evidence="15">
    <location>
        <begin position="23"/>
        <end position="828"/>
    </location>
</feature>
<dbReference type="PANTHER" id="PTHR27002">
    <property type="entry name" value="RECEPTOR-LIKE SERINE/THREONINE-PROTEIN KINASE SD1-8"/>
    <property type="match status" value="1"/>
</dbReference>
<accession>A0AAW1XKU4</accession>
<evidence type="ECO:0000256" key="8">
    <source>
        <dbReference type="ARBA" id="ARBA00022840"/>
    </source>
</evidence>
<keyword evidence="14" id="KW-1133">Transmembrane helix</keyword>
<dbReference type="InterPro" id="IPR000719">
    <property type="entry name" value="Prot_kinase_dom"/>
</dbReference>
<dbReference type="Gene3D" id="1.10.510.10">
    <property type="entry name" value="Transferase(Phosphotransferase) domain 1"/>
    <property type="match status" value="1"/>
</dbReference>
<keyword evidence="7 13" id="KW-0418">Kinase</keyword>
<dbReference type="CDD" id="cd00028">
    <property type="entry name" value="B_lectin"/>
    <property type="match status" value="1"/>
</dbReference>
<dbReference type="InterPro" id="IPR008271">
    <property type="entry name" value="Ser/Thr_kinase_AS"/>
</dbReference>
<comment type="caution">
    <text evidence="19">The sequence shown here is derived from an EMBL/GenBank/DDBJ whole genome shotgun (WGS) entry which is preliminary data.</text>
</comment>
<name>A0AAW1XKU4_RUBAR</name>
<dbReference type="InterPro" id="IPR000858">
    <property type="entry name" value="S_locus_glycoprot_dom"/>
</dbReference>
<dbReference type="GO" id="GO:0005886">
    <property type="term" value="C:plasma membrane"/>
    <property type="evidence" value="ECO:0007669"/>
    <property type="project" value="UniProtKB-SubCell"/>
</dbReference>
<dbReference type="PIRSF" id="PIRSF000641">
    <property type="entry name" value="SRK"/>
    <property type="match status" value="1"/>
</dbReference>
<dbReference type="CDD" id="cd14066">
    <property type="entry name" value="STKc_IRAK"/>
    <property type="match status" value="1"/>
</dbReference>
<keyword evidence="14" id="KW-0472">Membrane</keyword>
<dbReference type="Pfam" id="PF01453">
    <property type="entry name" value="B_lectin"/>
    <property type="match status" value="1"/>
</dbReference>
<keyword evidence="8 13" id="KW-0067">ATP-binding</keyword>
<dbReference type="InterPro" id="IPR011009">
    <property type="entry name" value="Kinase-like_dom_sf"/>
</dbReference>
<keyword evidence="20" id="KW-1185">Reference proteome</keyword>
<dbReference type="Pfam" id="PF08276">
    <property type="entry name" value="PAN_2"/>
    <property type="match status" value="1"/>
</dbReference>
<keyword evidence="4 13" id="KW-0808">Transferase</keyword>
<dbReference type="GO" id="GO:0004674">
    <property type="term" value="F:protein serine/threonine kinase activity"/>
    <property type="evidence" value="ECO:0007669"/>
    <property type="project" value="UniProtKB-KW"/>
</dbReference>
<evidence type="ECO:0000313" key="19">
    <source>
        <dbReference type="EMBL" id="KAK9937433.1"/>
    </source>
</evidence>
<evidence type="ECO:0000313" key="20">
    <source>
        <dbReference type="Proteomes" id="UP001457282"/>
    </source>
</evidence>
<dbReference type="FunFam" id="3.30.200.20:FF:000195">
    <property type="entry name" value="G-type lectin S-receptor-like serine/threonine-protein kinase"/>
    <property type="match status" value="1"/>
</dbReference>
<keyword evidence="5 15" id="KW-0732">Signal</keyword>
<keyword evidence="6 13" id="KW-0547">Nucleotide-binding</keyword>
<reference evidence="19 20" key="1">
    <citation type="journal article" date="2023" name="G3 (Bethesda)">
        <title>A chromosome-length genome assembly and annotation of blackberry (Rubus argutus, cv. 'Hillquist').</title>
        <authorList>
            <person name="Bruna T."/>
            <person name="Aryal R."/>
            <person name="Dudchenko O."/>
            <person name="Sargent D.J."/>
            <person name="Mead D."/>
            <person name="Buti M."/>
            <person name="Cavallini A."/>
            <person name="Hytonen T."/>
            <person name="Andres J."/>
            <person name="Pham M."/>
            <person name="Weisz D."/>
            <person name="Mascagni F."/>
            <person name="Usai G."/>
            <person name="Natali L."/>
            <person name="Bassil N."/>
            <person name="Fernandez G.E."/>
            <person name="Lomsadze A."/>
            <person name="Armour M."/>
            <person name="Olukolu B."/>
            <person name="Poorten T."/>
            <person name="Britton C."/>
            <person name="Davik J."/>
            <person name="Ashrafi H."/>
            <person name="Aiden E.L."/>
            <person name="Borodovsky M."/>
            <person name="Worthington M."/>
        </authorList>
    </citation>
    <scope>NUCLEOTIDE SEQUENCE [LARGE SCALE GENOMIC DNA]</scope>
    <source>
        <strain evidence="19">PI 553951</strain>
    </source>
</reference>
<dbReference type="FunFam" id="1.10.510.10:FF:000060">
    <property type="entry name" value="G-type lectin S-receptor-like serine/threonine-protein kinase"/>
    <property type="match status" value="1"/>
</dbReference>
<feature type="domain" description="Bulb-type lectin" evidence="17">
    <location>
        <begin position="23"/>
        <end position="147"/>
    </location>
</feature>
<protein>
    <recommendedName>
        <fullName evidence="13">Receptor-like serine/threonine-protein kinase</fullName>
        <ecNumber evidence="13">2.7.11.1</ecNumber>
    </recommendedName>
</protein>